<gene>
    <name evidence="1" type="ORF">MCOR_14830</name>
</gene>
<evidence type="ECO:0000313" key="1">
    <source>
        <dbReference type="EMBL" id="CAC5378666.1"/>
    </source>
</evidence>
<dbReference type="InterPro" id="IPR036514">
    <property type="entry name" value="SGNH_hydro_sf"/>
</dbReference>
<dbReference type="EMBL" id="CACVKT020002586">
    <property type="protein sequence ID" value="CAC5378666.1"/>
    <property type="molecule type" value="Genomic_DNA"/>
</dbReference>
<proteinExistence type="predicted"/>
<sequence>MSSKLRKYIAQQPQIPKRFRYRTPLLISDSKVYTIRNACAQNEFPIESWCKAGARTSELVDIIQERIEKAIKRHNQIEIYLWSGTCDLTIKKGKYIHLRNRDNKTIEQIEKQYIRTIKIVEKYPAADIKLIDCPILSIVSYNKYKGHNNPETFKTDDFQITRQIKHLNTKIIEINNRLNKNTINISKYFFRGRKSKKGSTRRSVKITVNKRDGVHPGQLLSLVIAKQILIDTYSECYHITQESELVTLRVEEEELLTLF</sequence>
<keyword evidence="2" id="KW-1185">Reference proteome</keyword>
<reference evidence="1 2" key="1">
    <citation type="submission" date="2020-06" db="EMBL/GenBank/DDBJ databases">
        <authorList>
            <person name="Li R."/>
            <person name="Bekaert M."/>
        </authorList>
    </citation>
    <scope>NUCLEOTIDE SEQUENCE [LARGE SCALE GENOMIC DNA]</scope>
    <source>
        <strain evidence="2">wild</strain>
    </source>
</reference>
<organism evidence="1 2">
    <name type="scientific">Mytilus coruscus</name>
    <name type="common">Sea mussel</name>
    <dbReference type="NCBI Taxonomy" id="42192"/>
    <lineage>
        <taxon>Eukaryota</taxon>
        <taxon>Metazoa</taxon>
        <taxon>Spiralia</taxon>
        <taxon>Lophotrochozoa</taxon>
        <taxon>Mollusca</taxon>
        <taxon>Bivalvia</taxon>
        <taxon>Autobranchia</taxon>
        <taxon>Pteriomorphia</taxon>
        <taxon>Mytilida</taxon>
        <taxon>Mytiloidea</taxon>
        <taxon>Mytilidae</taxon>
        <taxon>Mytilinae</taxon>
        <taxon>Mytilus</taxon>
    </lineage>
</organism>
<dbReference type="AlphaFoldDB" id="A0A6J8B514"/>
<dbReference type="OrthoDB" id="6048568at2759"/>
<evidence type="ECO:0000313" key="2">
    <source>
        <dbReference type="Proteomes" id="UP000507470"/>
    </source>
</evidence>
<name>A0A6J8B514_MYTCO</name>
<dbReference type="Proteomes" id="UP000507470">
    <property type="component" value="Unassembled WGS sequence"/>
</dbReference>
<accession>A0A6J8B514</accession>
<dbReference type="Gene3D" id="3.40.50.1110">
    <property type="entry name" value="SGNH hydrolase"/>
    <property type="match status" value="1"/>
</dbReference>
<protein>
    <submittedName>
        <fullName evidence="1">Uncharacterized protein</fullName>
    </submittedName>
</protein>